<keyword evidence="4" id="KW-0833">Ubl conjugation pathway</keyword>
<evidence type="ECO:0000256" key="1">
    <source>
        <dbReference type="ARBA" id="ARBA00010230"/>
    </source>
</evidence>
<organism evidence="5 6">
    <name type="scientific">Zingiber officinale</name>
    <name type="common">Ginger</name>
    <name type="synonym">Amomum zingiber</name>
    <dbReference type="NCBI Taxonomy" id="94328"/>
    <lineage>
        <taxon>Eukaryota</taxon>
        <taxon>Viridiplantae</taxon>
        <taxon>Streptophyta</taxon>
        <taxon>Embryophyta</taxon>
        <taxon>Tracheophyta</taxon>
        <taxon>Spermatophyta</taxon>
        <taxon>Magnoliopsida</taxon>
        <taxon>Liliopsida</taxon>
        <taxon>Zingiberales</taxon>
        <taxon>Zingiberaceae</taxon>
        <taxon>Zingiber</taxon>
    </lineage>
</organism>
<reference evidence="5 6" key="1">
    <citation type="submission" date="2020-08" db="EMBL/GenBank/DDBJ databases">
        <title>Plant Genome Project.</title>
        <authorList>
            <person name="Zhang R.-G."/>
        </authorList>
    </citation>
    <scope>NUCLEOTIDE SEQUENCE [LARGE SCALE GENOMIC DNA]</scope>
    <source>
        <tissue evidence="5">Rhizome</tissue>
    </source>
</reference>
<dbReference type="GO" id="GO:0005737">
    <property type="term" value="C:cytoplasm"/>
    <property type="evidence" value="ECO:0007669"/>
    <property type="project" value="TreeGrafter"/>
</dbReference>
<dbReference type="SUPFAM" id="SSF54236">
    <property type="entry name" value="Ubiquitin-like"/>
    <property type="match status" value="1"/>
</dbReference>
<evidence type="ECO:0000256" key="2">
    <source>
        <dbReference type="ARBA" id="ARBA00015319"/>
    </source>
</evidence>
<dbReference type="GO" id="GO:1990592">
    <property type="term" value="P:protein K69-linked ufmylation"/>
    <property type="evidence" value="ECO:0007669"/>
    <property type="project" value="TreeGrafter"/>
</dbReference>
<evidence type="ECO:0000256" key="4">
    <source>
        <dbReference type="ARBA" id="ARBA00022786"/>
    </source>
</evidence>
<gene>
    <name evidence="5" type="ORF">ZIOFF_034322</name>
</gene>
<dbReference type="InterPro" id="IPR005375">
    <property type="entry name" value="UFM1"/>
</dbReference>
<dbReference type="EMBL" id="JACMSC010000009">
    <property type="protein sequence ID" value="KAG6508940.1"/>
    <property type="molecule type" value="Genomic_DNA"/>
</dbReference>
<keyword evidence="3" id="KW-1017">Isopeptide bond</keyword>
<sequence>MRPRRTGDRPQSSSSRGIFSMQALEMPATAAASCGGGMVSFKVIPISDPKPPDEVVPEAAPITAVLNFAARSSRSFLRLASSSPFTKFDFGRCFSLIERKMNDDDGILVIDGVGINPQQSAGLKHGSELRTIPCDGVGGAYEIF</sequence>
<name>A0A8J5L8A8_ZINOF</name>
<comment type="similarity">
    <text evidence="1">Belongs to the UFM1 family.</text>
</comment>
<dbReference type="GO" id="GO:0005634">
    <property type="term" value="C:nucleus"/>
    <property type="evidence" value="ECO:0007669"/>
    <property type="project" value="TreeGrafter"/>
</dbReference>
<keyword evidence="6" id="KW-1185">Reference proteome</keyword>
<proteinExistence type="inferred from homology"/>
<evidence type="ECO:0000313" key="5">
    <source>
        <dbReference type="EMBL" id="KAG6508940.1"/>
    </source>
</evidence>
<dbReference type="InterPro" id="IPR029071">
    <property type="entry name" value="Ubiquitin-like_domsf"/>
</dbReference>
<dbReference type="Proteomes" id="UP000734854">
    <property type="component" value="Unassembled WGS sequence"/>
</dbReference>
<evidence type="ECO:0000256" key="3">
    <source>
        <dbReference type="ARBA" id="ARBA00022499"/>
    </source>
</evidence>
<accession>A0A8J5L8A8</accession>
<dbReference type="Gene3D" id="3.10.20.90">
    <property type="entry name" value="Phosphatidylinositol 3-kinase Catalytic Subunit, Chain A, domain 1"/>
    <property type="match status" value="2"/>
</dbReference>
<dbReference type="PANTHER" id="PTHR15825">
    <property type="entry name" value="UBIQUITIN-FOLD MODIFIER 1"/>
    <property type="match status" value="1"/>
</dbReference>
<comment type="caution">
    <text evidence="5">The sequence shown here is derived from an EMBL/GenBank/DDBJ whole genome shotgun (WGS) entry which is preliminary data.</text>
</comment>
<dbReference type="AlphaFoldDB" id="A0A8J5L8A8"/>
<protein>
    <recommendedName>
        <fullName evidence="2">Ubiquitin-fold modifier 1</fullName>
    </recommendedName>
</protein>
<dbReference type="PANTHER" id="PTHR15825:SF0">
    <property type="entry name" value="UBIQUITIN-FOLD MODIFIER 1"/>
    <property type="match status" value="1"/>
</dbReference>
<evidence type="ECO:0000313" key="6">
    <source>
        <dbReference type="Proteomes" id="UP000734854"/>
    </source>
</evidence>